<feature type="domain" description="AMP-binding enzyme C-terminal" evidence="3">
    <location>
        <begin position="440"/>
        <end position="515"/>
    </location>
</feature>
<dbReference type="SUPFAM" id="SSF56801">
    <property type="entry name" value="Acetyl-CoA synthetase-like"/>
    <property type="match status" value="1"/>
</dbReference>
<sequence>MPNNFADLFEHAVDAMPDRVALIQGPRRLTFAELDARAGRLARYLTSIGAGAGTHIGFQMHNSLETMETLIACFKVRAVPININYRYGAEELRYVYDNADLEVLVHHRCYAPVIEQVRPLVPGLRHALVAEDDQDSGAESSSVPYEQALQGFSPDREPIERSADDLFMMYTGGTTGLPKGVMWRQEDMWRVLGGGIDFYTGEPVADEYQQSRVGAQNPAMTWLILPPLIHASAMMPTFNALWSGNATIFLSAFDPAEVWRTVARERPQVLVLTGDAMARPLLDALRAEPVDTSSLMVVASGAALLSQPVKNELLELFPQALVSDSIGSSETGFGGMGFAQKDDDPARGPRVQIGRGAVVVDDEARPVAPGGEGWLAKTGSVPIGYYKDPAKTDKLFRTVDGNRVVVTDDRARVEEDGSITLIGRGNMVINTGGEKVFVEEVEAVVKAHESIYDAVVIGVPHDRWGHQVAAVVSAHAAGAVDFAALERHVRAHLAGYKLPRRIWVTDAVTRTPSGKPDYRAAKAYAEAREPDHVVSASQRRGREEEK</sequence>
<reference evidence="4 5" key="1">
    <citation type="submission" date="2020-08" db="EMBL/GenBank/DDBJ databases">
        <title>Genome Sequencing of Nocardia wallacei strain FMUON74 and assembly.</title>
        <authorList>
            <person name="Toyokawa M."/>
            <person name="Uesaka K."/>
        </authorList>
    </citation>
    <scope>NUCLEOTIDE SEQUENCE [LARGE SCALE GENOMIC DNA]</scope>
    <source>
        <strain evidence="4 5">FMUON74</strain>
    </source>
</reference>
<feature type="domain" description="AMP-dependent synthetase/ligase" evidence="2">
    <location>
        <begin position="9"/>
        <end position="376"/>
    </location>
</feature>
<dbReference type="InterPro" id="IPR042099">
    <property type="entry name" value="ANL_N_sf"/>
</dbReference>
<dbReference type="InterPro" id="IPR020845">
    <property type="entry name" value="AMP-binding_CS"/>
</dbReference>
<dbReference type="Gene3D" id="3.30.300.30">
    <property type="match status" value="1"/>
</dbReference>
<dbReference type="InterPro" id="IPR045851">
    <property type="entry name" value="AMP-bd_C_sf"/>
</dbReference>
<evidence type="ECO:0000313" key="4">
    <source>
        <dbReference type="EMBL" id="BCK55116.1"/>
    </source>
</evidence>
<dbReference type="NCBIfam" id="NF005863">
    <property type="entry name" value="PRK07798.1"/>
    <property type="match status" value="1"/>
</dbReference>
<protein>
    <submittedName>
        <fullName evidence="4">Acyl-CoA synthetase</fullName>
    </submittedName>
</protein>
<dbReference type="Gene3D" id="3.40.50.12780">
    <property type="entry name" value="N-terminal domain of ligase-like"/>
    <property type="match status" value="1"/>
</dbReference>
<keyword evidence="5" id="KW-1185">Reference proteome</keyword>
<evidence type="ECO:0000256" key="1">
    <source>
        <dbReference type="SAM" id="MobiDB-lite"/>
    </source>
</evidence>
<dbReference type="InterPro" id="IPR050237">
    <property type="entry name" value="ATP-dep_AMP-bd_enzyme"/>
</dbReference>
<dbReference type="PROSITE" id="PS00455">
    <property type="entry name" value="AMP_BINDING"/>
    <property type="match status" value="1"/>
</dbReference>
<accession>A0A7G1KKN1</accession>
<proteinExistence type="predicted"/>
<name>A0A7G1KKN1_9NOCA</name>
<organism evidence="4 5">
    <name type="scientific">Nocardia wallacei</name>
    <dbReference type="NCBI Taxonomy" id="480035"/>
    <lineage>
        <taxon>Bacteria</taxon>
        <taxon>Bacillati</taxon>
        <taxon>Actinomycetota</taxon>
        <taxon>Actinomycetes</taxon>
        <taxon>Mycobacteriales</taxon>
        <taxon>Nocardiaceae</taxon>
        <taxon>Nocardia</taxon>
    </lineage>
</organism>
<feature type="region of interest" description="Disordered" evidence="1">
    <location>
        <begin position="525"/>
        <end position="546"/>
    </location>
</feature>
<dbReference type="InterPro" id="IPR025110">
    <property type="entry name" value="AMP-bd_C"/>
</dbReference>
<dbReference type="Pfam" id="PF00501">
    <property type="entry name" value="AMP-binding"/>
    <property type="match status" value="1"/>
</dbReference>
<dbReference type="Pfam" id="PF13193">
    <property type="entry name" value="AMP-binding_C"/>
    <property type="match status" value="1"/>
</dbReference>
<evidence type="ECO:0000259" key="3">
    <source>
        <dbReference type="Pfam" id="PF13193"/>
    </source>
</evidence>
<dbReference type="EMBL" id="AP023396">
    <property type="protein sequence ID" value="BCK55116.1"/>
    <property type="molecule type" value="Genomic_DNA"/>
</dbReference>
<dbReference type="Proteomes" id="UP000516173">
    <property type="component" value="Chromosome"/>
</dbReference>
<dbReference type="InterPro" id="IPR000873">
    <property type="entry name" value="AMP-dep_synth/lig_dom"/>
</dbReference>
<dbReference type="PANTHER" id="PTHR43767:SF1">
    <property type="entry name" value="NONRIBOSOMAL PEPTIDE SYNTHASE PES1 (EUROFUNG)-RELATED"/>
    <property type="match status" value="1"/>
</dbReference>
<dbReference type="KEGG" id="nwl:NWFMUON74_28880"/>
<dbReference type="GeneID" id="80347437"/>
<evidence type="ECO:0000259" key="2">
    <source>
        <dbReference type="Pfam" id="PF00501"/>
    </source>
</evidence>
<dbReference type="AlphaFoldDB" id="A0A7G1KKN1"/>
<evidence type="ECO:0000313" key="5">
    <source>
        <dbReference type="Proteomes" id="UP000516173"/>
    </source>
</evidence>
<gene>
    <name evidence="4" type="ORF">NWFMUON74_28880</name>
</gene>
<dbReference type="PANTHER" id="PTHR43767">
    <property type="entry name" value="LONG-CHAIN-FATTY-ACID--COA LIGASE"/>
    <property type="match status" value="1"/>
</dbReference>
<dbReference type="GO" id="GO:0016878">
    <property type="term" value="F:acid-thiol ligase activity"/>
    <property type="evidence" value="ECO:0007669"/>
    <property type="project" value="UniProtKB-ARBA"/>
</dbReference>
<dbReference type="RefSeq" id="WP_187688279.1">
    <property type="nucleotide sequence ID" value="NZ_AP023396.1"/>
</dbReference>